<dbReference type="GO" id="GO:0006974">
    <property type="term" value="P:DNA damage response"/>
    <property type="evidence" value="ECO:0007669"/>
    <property type="project" value="TreeGrafter"/>
</dbReference>
<dbReference type="InterPro" id="IPR050306">
    <property type="entry name" value="PfkB_Carbo_kinase"/>
</dbReference>
<dbReference type="GO" id="GO:0019698">
    <property type="term" value="P:D-galacturonate catabolic process"/>
    <property type="evidence" value="ECO:0007669"/>
    <property type="project" value="TreeGrafter"/>
</dbReference>
<reference evidence="5 6" key="1">
    <citation type="submission" date="2018-08" db="EMBL/GenBank/DDBJ databases">
        <authorList>
            <person name="Khan S.A."/>
            <person name="Jeon C.O."/>
            <person name="Chun B.H."/>
            <person name="Jeong S.E."/>
        </authorList>
    </citation>
    <scope>NUCLEOTIDE SEQUENCE [LARGE SCALE GENOMIC DNA]</scope>
    <source>
        <strain evidence="5 6">S-16</strain>
    </source>
</reference>
<evidence type="ECO:0000256" key="2">
    <source>
        <dbReference type="ARBA" id="ARBA00022679"/>
    </source>
</evidence>
<dbReference type="CDD" id="cd01166">
    <property type="entry name" value="KdgK"/>
    <property type="match status" value="1"/>
</dbReference>
<dbReference type="InterPro" id="IPR002139">
    <property type="entry name" value="Ribo/fructo_kinase"/>
</dbReference>
<proteinExistence type="inferred from homology"/>
<keyword evidence="3 5" id="KW-0418">Kinase</keyword>
<dbReference type="SUPFAM" id="SSF53613">
    <property type="entry name" value="Ribokinase-like"/>
    <property type="match status" value="1"/>
</dbReference>
<evidence type="ECO:0000259" key="4">
    <source>
        <dbReference type="Pfam" id="PF00294"/>
    </source>
</evidence>
<protein>
    <submittedName>
        <fullName evidence="5">Sugar kinase</fullName>
    </submittedName>
</protein>
<dbReference type="PANTHER" id="PTHR43085:SF15">
    <property type="entry name" value="2-DEHYDRO-3-DEOXYGLUCONOKINASE"/>
    <property type="match status" value="1"/>
</dbReference>
<comment type="similarity">
    <text evidence="1">Belongs to the carbohydrate kinase PfkB family.</text>
</comment>
<dbReference type="AlphaFoldDB" id="A0A3N7HML3"/>
<keyword evidence="2" id="KW-0808">Transferase</keyword>
<dbReference type="OrthoDB" id="9795789at2"/>
<feature type="domain" description="Carbohydrate kinase PfkB" evidence="4">
    <location>
        <begin position="21"/>
        <end position="295"/>
    </location>
</feature>
<dbReference type="InterPro" id="IPR011611">
    <property type="entry name" value="PfkB_dom"/>
</dbReference>
<dbReference type="EMBL" id="QUSW01000005">
    <property type="protein sequence ID" value="RQP23360.1"/>
    <property type="molecule type" value="Genomic_DNA"/>
</dbReference>
<evidence type="ECO:0000256" key="3">
    <source>
        <dbReference type="ARBA" id="ARBA00022777"/>
    </source>
</evidence>
<dbReference type="RefSeq" id="WP_124542113.1">
    <property type="nucleotide sequence ID" value="NZ_QUSW01000005.1"/>
</dbReference>
<dbReference type="PRINTS" id="PR00990">
    <property type="entry name" value="RIBOKINASE"/>
</dbReference>
<dbReference type="PANTHER" id="PTHR43085">
    <property type="entry name" value="HEXOKINASE FAMILY MEMBER"/>
    <property type="match status" value="1"/>
</dbReference>
<dbReference type="InterPro" id="IPR029056">
    <property type="entry name" value="Ribokinase-like"/>
</dbReference>
<dbReference type="GO" id="GO:0008673">
    <property type="term" value="F:2-dehydro-3-deoxygluconokinase activity"/>
    <property type="evidence" value="ECO:0007669"/>
    <property type="project" value="TreeGrafter"/>
</dbReference>
<dbReference type="Proteomes" id="UP000267464">
    <property type="component" value="Unassembled WGS sequence"/>
</dbReference>
<reference evidence="5 6" key="2">
    <citation type="submission" date="2018-12" db="EMBL/GenBank/DDBJ databases">
        <title>Rhizobacter gummiphilus sp. nov., a rubber-degrading bacterium isolated from the soil of a botanical garden in Japan.</title>
        <authorList>
            <person name="Shunsuke S.S."/>
        </authorList>
    </citation>
    <scope>NUCLEOTIDE SEQUENCE [LARGE SCALE GENOMIC DNA]</scope>
    <source>
        <strain evidence="5 6">S-16</strain>
    </source>
</reference>
<comment type="caution">
    <text evidence="5">The sequence shown here is derived from an EMBL/GenBank/DDBJ whole genome shotgun (WGS) entry which is preliminary data.</text>
</comment>
<dbReference type="Gene3D" id="3.40.1190.20">
    <property type="match status" value="1"/>
</dbReference>
<name>A0A3N7HML3_9BURK</name>
<dbReference type="GO" id="GO:0005829">
    <property type="term" value="C:cytosol"/>
    <property type="evidence" value="ECO:0007669"/>
    <property type="project" value="TreeGrafter"/>
</dbReference>
<dbReference type="GO" id="GO:0042840">
    <property type="term" value="P:D-glucuronate catabolic process"/>
    <property type="evidence" value="ECO:0007669"/>
    <property type="project" value="TreeGrafter"/>
</dbReference>
<keyword evidence="6" id="KW-1185">Reference proteome</keyword>
<accession>A0A3N7HML3</accession>
<gene>
    <name evidence="5" type="ORF">DZC73_19905</name>
</gene>
<evidence type="ECO:0000256" key="1">
    <source>
        <dbReference type="ARBA" id="ARBA00010688"/>
    </source>
</evidence>
<evidence type="ECO:0000313" key="5">
    <source>
        <dbReference type="EMBL" id="RQP23360.1"/>
    </source>
</evidence>
<sequence>MKTLDIVALGEPLVEFNQDRADPTAYRAGFGGDTSNCAVAAARLGARTAYMTQVGDDSFGMQLMQMWQREGVDVSGVRVVQGADTGLYFVTHGAEGHQFTYRRSGSAASRMSPGEIDLRGVAAAKFLHCSGISQAISESARATVSEAMRMARSAGTRVSFDLNFRPRLWTAERALQALLETLPLCDIFFPSVDEVALLTGLTQVRDIVDWSHVHGARTVVLKLGAQGSVVSEGGSVMKVPPHRVQPVDATGAGDCFAGACLARLCAGDDLRQAVRVANIAAALSTQGYGAIAPLPRWPEIEPLLEAPVAD</sequence>
<organism evidence="5 6">
    <name type="scientific">Piscinibacter terrae</name>
    <dbReference type="NCBI Taxonomy" id="2496871"/>
    <lineage>
        <taxon>Bacteria</taxon>
        <taxon>Pseudomonadati</taxon>
        <taxon>Pseudomonadota</taxon>
        <taxon>Betaproteobacteria</taxon>
        <taxon>Burkholderiales</taxon>
        <taxon>Sphaerotilaceae</taxon>
        <taxon>Piscinibacter</taxon>
    </lineage>
</organism>
<dbReference type="Pfam" id="PF00294">
    <property type="entry name" value="PfkB"/>
    <property type="match status" value="1"/>
</dbReference>
<evidence type="ECO:0000313" key="6">
    <source>
        <dbReference type="Proteomes" id="UP000267464"/>
    </source>
</evidence>